<sequence>MLGSVLPVSLIAQAAKWYWLVGHQARSMEEFRVLFRSEFIPPEYEHRMRRELELRTQHPDESLLEYVRALQELYLLADPTASEAEKVEQAIRQVHSTFTAYLRSTRYRDLKELASDAKRIQGDALAARAYRPAPPPSASLEARCAWAGCDSSHWGSPNHEAASATRDRDVLDVSHHALDPYSYARPATVARKREQERKPHAHEGIFDREAPTAASERTPHSSKRSPKGKACWRKRRCLLSLP</sequence>
<gene>
    <name evidence="3" type="ORF">HPB51_013096</name>
</gene>
<proteinExistence type="predicted"/>
<reference evidence="3" key="1">
    <citation type="journal article" date="2020" name="Cell">
        <title>Large-Scale Comparative Analyses of Tick Genomes Elucidate Their Genetic Diversity and Vector Capacities.</title>
        <authorList>
            <consortium name="Tick Genome and Microbiome Consortium (TIGMIC)"/>
            <person name="Jia N."/>
            <person name="Wang J."/>
            <person name="Shi W."/>
            <person name="Du L."/>
            <person name="Sun Y."/>
            <person name="Zhan W."/>
            <person name="Jiang J.F."/>
            <person name="Wang Q."/>
            <person name="Zhang B."/>
            <person name="Ji P."/>
            <person name="Bell-Sakyi L."/>
            <person name="Cui X.M."/>
            <person name="Yuan T.T."/>
            <person name="Jiang B.G."/>
            <person name="Yang W.F."/>
            <person name="Lam T.T."/>
            <person name="Chang Q.C."/>
            <person name="Ding S.J."/>
            <person name="Wang X.J."/>
            <person name="Zhu J.G."/>
            <person name="Ruan X.D."/>
            <person name="Zhao L."/>
            <person name="Wei J.T."/>
            <person name="Ye R.Z."/>
            <person name="Que T.C."/>
            <person name="Du C.H."/>
            <person name="Zhou Y.H."/>
            <person name="Cheng J.X."/>
            <person name="Dai P.F."/>
            <person name="Guo W.B."/>
            <person name="Han X.H."/>
            <person name="Huang E.J."/>
            <person name="Li L.F."/>
            <person name="Wei W."/>
            <person name="Gao Y.C."/>
            <person name="Liu J.Z."/>
            <person name="Shao H.Z."/>
            <person name="Wang X."/>
            <person name="Wang C.C."/>
            <person name="Yang T.C."/>
            <person name="Huo Q.B."/>
            <person name="Li W."/>
            <person name="Chen H.Y."/>
            <person name="Chen S.E."/>
            <person name="Zhou L.G."/>
            <person name="Ni X.B."/>
            <person name="Tian J.H."/>
            <person name="Sheng Y."/>
            <person name="Liu T."/>
            <person name="Pan Y.S."/>
            <person name="Xia L.Y."/>
            <person name="Li J."/>
            <person name="Zhao F."/>
            <person name="Cao W.C."/>
        </authorList>
    </citation>
    <scope>NUCLEOTIDE SEQUENCE</scope>
    <source>
        <strain evidence="3">Rmic-2018</strain>
    </source>
</reference>
<comment type="caution">
    <text evidence="3">The sequence shown here is derived from an EMBL/GenBank/DDBJ whole genome shotgun (WGS) entry which is preliminary data.</text>
</comment>
<feature type="compositionally biased region" description="Basic and acidic residues" evidence="1">
    <location>
        <begin position="191"/>
        <end position="210"/>
    </location>
</feature>
<dbReference type="Proteomes" id="UP000821866">
    <property type="component" value="Chromosome 1"/>
</dbReference>
<protein>
    <recommendedName>
        <fullName evidence="2">Retrotransposon gag domain-containing protein</fullName>
    </recommendedName>
</protein>
<dbReference type="Pfam" id="PF03732">
    <property type="entry name" value="Retrotrans_gag"/>
    <property type="match status" value="1"/>
</dbReference>
<reference evidence="3" key="2">
    <citation type="submission" date="2021-09" db="EMBL/GenBank/DDBJ databases">
        <authorList>
            <person name="Jia N."/>
            <person name="Wang J."/>
            <person name="Shi W."/>
            <person name="Du L."/>
            <person name="Sun Y."/>
            <person name="Zhan W."/>
            <person name="Jiang J."/>
            <person name="Wang Q."/>
            <person name="Zhang B."/>
            <person name="Ji P."/>
            <person name="Sakyi L.B."/>
            <person name="Cui X."/>
            <person name="Yuan T."/>
            <person name="Jiang B."/>
            <person name="Yang W."/>
            <person name="Lam T.T.-Y."/>
            <person name="Chang Q."/>
            <person name="Ding S."/>
            <person name="Wang X."/>
            <person name="Zhu J."/>
            <person name="Ruan X."/>
            <person name="Zhao L."/>
            <person name="Wei J."/>
            <person name="Que T."/>
            <person name="Du C."/>
            <person name="Cheng J."/>
            <person name="Dai P."/>
            <person name="Han X."/>
            <person name="Huang E."/>
            <person name="Gao Y."/>
            <person name="Liu J."/>
            <person name="Shao H."/>
            <person name="Ye R."/>
            <person name="Li L."/>
            <person name="Wei W."/>
            <person name="Wang X."/>
            <person name="Wang C."/>
            <person name="Huo Q."/>
            <person name="Li W."/>
            <person name="Guo W."/>
            <person name="Chen H."/>
            <person name="Chen S."/>
            <person name="Zhou L."/>
            <person name="Zhou L."/>
            <person name="Ni X."/>
            <person name="Tian J."/>
            <person name="Zhou Y."/>
            <person name="Sheng Y."/>
            <person name="Liu T."/>
            <person name="Pan Y."/>
            <person name="Xia L."/>
            <person name="Li J."/>
            <person name="Zhao F."/>
            <person name="Cao W."/>
        </authorList>
    </citation>
    <scope>NUCLEOTIDE SEQUENCE</scope>
    <source>
        <strain evidence="3">Rmic-2018</strain>
        <tissue evidence="3">Larvae</tissue>
    </source>
</reference>
<keyword evidence="4" id="KW-1185">Reference proteome</keyword>
<dbReference type="InterPro" id="IPR005162">
    <property type="entry name" value="Retrotrans_gag_dom"/>
</dbReference>
<feature type="region of interest" description="Disordered" evidence="1">
    <location>
        <begin position="184"/>
        <end position="229"/>
    </location>
</feature>
<dbReference type="AlphaFoldDB" id="A0A9J6F269"/>
<organism evidence="3 4">
    <name type="scientific">Rhipicephalus microplus</name>
    <name type="common">Cattle tick</name>
    <name type="synonym">Boophilus microplus</name>
    <dbReference type="NCBI Taxonomy" id="6941"/>
    <lineage>
        <taxon>Eukaryota</taxon>
        <taxon>Metazoa</taxon>
        <taxon>Ecdysozoa</taxon>
        <taxon>Arthropoda</taxon>
        <taxon>Chelicerata</taxon>
        <taxon>Arachnida</taxon>
        <taxon>Acari</taxon>
        <taxon>Parasitiformes</taxon>
        <taxon>Ixodida</taxon>
        <taxon>Ixodoidea</taxon>
        <taxon>Ixodidae</taxon>
        <taxon>Rhipicephalinae</taxon>
        <taxon>Rhipicephalus</taxon>
        <taxon>Boophilus</taxon>
    </lineage>
</organism>
<evidence type="ECO:0000259" key="2">
    <source>
        <dbReference type="Pfam" id="PF03732"/>
    </source>
</evidence>
<dbReference type="EMBL" id="JABSTU010000001">
    <property type="protein sequence ID" value="KAH8040926.1"/>
    <property type="molecule type" value="Genomic_DNA"/>
</dbReference>
<accession>A0A9J6F269</accession>
<dbReference type="VEuPathDB" id="VectorBase:LOC119161875"/>
<name>A0A9J6F269_RHIMP</name>
<evidence type="ECO:0000256" key="1">
    <source>
        <dbReference type="SAM" id="MobiDB-lite"/>
    </source>
</evidence>
<evidence type="ECO:0000313" key="3">
    <source>
        <dbReference type="EMBL" id="KAH8040926.1"/>
    </source>
</evidence>
<evidence type="ECO:0000313" key="4">
    <source>
        <dbReference type="Proteomes" id="UP000821866"/>
    </source>
</evidence>
<feature type="domain" description="Retrotransposon gag" evidence="2">
    <location>
        <begin position="7"/>
        <end position="92"/>
    </location>
</feature>
<feature type="compositionally biased region" description="Basic residues" evidence="1">
    <location>
        <begin position="220"/>
        <end position="229"/>
    </location>
</feature>